<reference evidence="2" key="1">
    <citation type="journal article" date="2019" name="Int. J. Syst. Evol. Microbiol.">
        <title>The Global Catalogue of Microorganisms (GCM) 10K type strain sequencing project: providing services to taxonomists for standard genome sequencing and annotation.</title>
        <authorList>
            <consortium name="The Broad Institute Genomics Platform"/>
            <consortium name="The Broad Institute Genome Sequencing Center for Infectious Disease"/>
            <person name="Wu L."/>
            <person name="Ma J."/>
        </authorList>
    </citation>
    <scope>NUCLEOTIDE SEQUENCE [LARGE SCALE GENOMIC DNA]</scope>
    <source>
        <strain evidence="2">CCM 7941</strain>
    </source>
</reference>
<evidence type="ECO:0000313" key="1">
    <source>
        <dbReference type="EMBL" id="MFC3267055.1"/>
    </source>
</evidence>
<dbReference type="RefSeq" id="WP_376832256.1">
    <property type="nucleotide sequence ID" value="NZ_JBHLWR010000006.1"/>
</dbReference>
<proteinExistence type="predicted"/>
<keyword evidence="2" id="KW-1185">Reference proteome</keyword>
<dbReference type="Proteomes" id="UP001595536">
    <property type="component" value="Unassembled WGS sequence"/>
</dbReference>
<comment type="caution">
    <text evidence="1">The sequence shown here is derived from an EMBL/GenBank/DDBJ whole genome shotgun (WGS) entry which is preliminary data.</text>
</comment>
<accession>A0ABV7LGK5</accession>
<sequence length="109" mass="11947">MLALEGEGLAENFRAWRGRSGRRYVVTIHDIDSAAVACDYEGALLLAVRRDHRGEPALIGGRDSGLPGADDENWRWLRAMRARGATEIHVHLLARSQAARQGALCDLVA</sequence>
<name>A0ABV7LGK5_9HYPH</name>
<dbReference type="EMBL" id="JBHRUV010000074">
    <property type="protein sequence ID" value="MFC3267055.1"/>
    <property type="molecule type" value="Genomic_DNA"/>
</dbReference>
<gene>
    <name evidence="1" type="ORF">ACFOEX_11935</name>
</gene>
<evidence type="ECO:0000313" key="2">
    <source>
        <dbReference type="Proteomes" id="UP001595536"/>
    </source>
</evidence>
<organism evidence="1 2">
    <name type="scientific">Camelimonas abortus</name>
    <dbReference type="NCBI Taxonomy" id="1017184"/>
    <lineage>
        <taxon>Bacteria</taxon>
        <taxon>Pseudomonadati</taxon>
        <taxon>Pseudomonadota</taxon>
        <taxon>Alphaproteobacteria</taxon>
        <taxon>Hyphomicrobiales</taxon>
        <taxon>Chelatococcaceae</taxon>
        <taxon>Camelimonas</taxon>
    </lineage>
</organism>
<protein>
    <submittedName>
        <fullName evidence="1">Uncharacterized protein</fullName>
    </submittedName>
</protein>